<keyword evidence="2" id="KW-1185">Reference proteome</keyword>
<dbReference type="AlphaFoldDB" id="A0A4C1YF73"/>
<proteinExistence type="predicted"/>
<accession>A0A4C1YF73</accession>
<name>A0A4C1YF73_EUMVA</name>
<dbReference type="Proteomes" id="UP000299102">
    <property type="component" value="Unassembled WGS sequence"/>
</dbReference>
<protein>
    <submittedName>
        <fullName evidence="1">Uncharacterized protein</fullName>
    </submittedName>
</protein>
<evidence type="ECO:0000313" key="1">
    <source>
        <dbReference type="EMBL" id="GBP73634.1"/>
    </source>
</evidence>
<reference evidence="1 2" key="1">
    <citation type="journal article" date="2019" name="Commun. Biol.">
        <title>The bagworm genome reveals a unique fibroin gene that provides high tensile strength.</title>
        <authorList>
            <person name="Kono N."/>
            <person name="Nakamura H."/>
            <person name="Ohtoshi R."/>
            <person name="Tomita M."/>
            <person name="Numata K."/>
            <person name="Arakawa K."/>
        </authorList>
    </citation>
    <scope>NUCLEOTIDE SEQUENCE [LARGE SCALE GENOMIC DNA]</scope>
</reference>
<evidence type="ECO:0000313" key="2">
    <source>
        <dbReference type="Proteomes" id="UP000299102"/>
    </source>
</evidence>
<gene>
    <name evidence="1" type="ORF">EVAR_56313_1</name>
</gene>
<dbReference type="EMBL" id="BGZK01001181">
    <property type="protein sequence ID" value="GBP73634.1"/>
    <property type="molecule type" value="Genomic_DNA"/>
</dbReference>
<comment type="caution">
    <text evidence="1">The sequence shown here is derived from an EMBL/GenBank/DDBJ whole genome shotgun (WGS) entry which is preliminary data.</text>
</comment>
<organism evidence="1 2">
    <name type="scientific">Eumeta variegata</name>
    <name type="common">Bagworm moth</name>
    <name type="synonym">Eumeta japonica</name>
    <dbReference type="NCBI Taxonomy" id="151549"/>
    <lineage>
        <taxon>Eukaryota</taxon>
        <taxon>Metazoa</taxon>
        <taxon>Ecdysozoa</taxon>
        <taxon>Arthropoda</taxon>
        <taxon>Hexapoda</taxon>
        <taxon>Insecta</taxon>
        <taxon>Pterygota</taxon>
        <taxon>Neoptera</taxon>
        <taxon>Endopterygota</taxon>
        <taxon>Lepidoptera</taxon>
        <taxon>Glossata</taxon>
        <taxon>Ditrysia</taxon>
        <taxon>Tineoidea</taxon>
        <taxon>Psychidae</taxon>
        <taxon>Oiketicinae</taxon>
        <taxon>Eumeta</taxon>
    </lineage>
</organism>
<sequence>MHAREGRHVRNIYSPITTRNRANRKLKRSKFTVASANGVGPHRQDRESICCKVYRFVRVLVHAKRDRHRVTVEETATRRHTAQAQAQAQAQARARAAGGRLHLRRSLRARYGEEAGGAHLVRAQERRRGTAGALAARAAAPAARAAPARAALYTYSHTARNRDLHPAPNPDTVLRVSP</sequence>